<dbReference type="Pfam" id="PF17761">
    <property type="entry name" value="DUF1016_N"/>
    <property type="match status" value="1"/>
</dbReference>
<reference evidence="5" key="1">
    <citation type="submission" date="2016-11" db="EMBL/GenBank/DDBJ databases">
        <authorList>
            <person name="Shukria A."/>
            <person name="Stevens D.C."/>
        </authorList>
    </citation>
    <scope>NUCLEOTIDE SEQUENCE [LARGE SCALE GENOMIC DNA]</scope>
    <source>
        <strain evidence="5">Cbfe23</strain>
    </source>
</reference>
<dbReference type="AlphaFoldDB" id="A0A1L9BI89"/>
<evidence type="ECO:0000313" key="5">
    <source>
        <dbReference type="Proteomes" id="UP000182229"/>
    </source>
</evidence>
<dbReference type="Pfam" id="PF06250">
    <property type="entry name" value="YhcG_C"/>
    <property type="match status" value="1"/>
</dbReference>
<dbReference type="STRING" id="83449.BON30_01775"/>
<dbReference type="PANTHER" id="PTHR30547">
    <property type="entry name" value="UNCHARACTERIZED PROTEIN YHCG-RELATED"/>
    <property type="match status" value="1"/>
</dbReference>
<name>A0A1L9BI89_9BACT</name>
<dbReference type="InterPro" id="IPR009362">
    <property type="entry name" value="YhcG_C"/>
</dbReference>
<evidence type="ECO:0000256" key="1">
    <source>
        <dbReference type="SAM" id="MobiDB-lite"/>
    </source>
</evidence>
<evidence type="ECO:0008006" key="6">
    <source>
        <dbReference type="Google" id="ProtNLM"/>
    </source>
</evidence>
<feature type="domain" description="YhcG PDDEXK nuclease" evidence="2">
    <location>
        <begin position="215"/>
        <end position="280"/>
    </location>
</feature>
<reference evidence="4 5" key="2">
    <citation type="submission" date="2016-12" db="EMBL/GenBank/DDBJ databases">
        <title>Draft Genome Sequence of Cystobacter ferrugineus Strain Cbfe23.</title>
        <authorList>
            <person name="Akbar S."/>
            <person name="Dowd S.E."/>
            <person name="Stevens D.C."/>
        </authorList>
    </citation>
    <scope>NUCLEOTIDE SEQUENCE [LARGE SCALE GENOMIC DNA]</scope>
    <source>
        <strain evidence="4 5">Cbfe23</strain>
    </source>
</reference>
<evidence type="ECO:0000313" key="4">
    <source>
        <dbReference type="EMBL" id="OJH41977.1"/>
    </source>
</evidence>
<accession>A0A1L9BI89</accession>
<evidence type="ECO:0000259" key="3">
    <source>
        <dbReference type="Pfam" id="PF17761"/>
    </source>
</evidence>
<dbReference type="RefSeq" id="WP_245814145.1">
    <property type="nucleotide sequence ID" value="NZ_MPIN01000001.1"/>
</dbReference>
<dbReference type="EMBL" id="MPIN01000001">
    <property type="protein sequence ID" value="OJH41977.1"/>
    <property type="molecule type" value="Genomic_DNA"/>
</dbReference>
<organism evidence="4 5">
    <name type="scientific">Cystobacter ferrugineus</name>
    <dbReference type="NCBI Taxonomy" id="83449"/>
    <lineage>
        <taxon>Bacteria</taxon>
        <taxon>Pseudomonadati</taxon>
        <taxon>Myxococcota</taxon>
        <taxon>Myxococcia</taxon>
        <taxon>Myxococcales</taxon>
        <taxon>Cystobacterineae</taxon>
        <taxon>Archangiaceae</taxon>
        <taxon>Cystobacter</taxon>
    </lineage>
</organism>
<comment type="caution">
    <text evidence="4">The sequence shown here is derived from an EMBL/GenBank/DDBJ whole genome shotgun (WGS) entry which is preliminary data.</text>
</comment>
<dbReference type="InterPro" id="IPR053148">
    <property type="entry name" value="PD-DEXK-like_domain"/>
</dbReference>
<evidence type="ECO:0000259" key="2">
    <source>
        <dbReference type="Pfam" id="PF06250"/>
    </source>
</evidence>
<dbReference type="Proteomes" id="UP000182229">
    <property type="component" value="Unassembled WGS sequence"/>
</dbReference>
<feature type="region of interest" description="Disordered" evidence="1">
    <location>
        <begin position="1"/>
        <end position="29"/>
    </location>
</feature>
<feature type="domain" description="YhcG N-terminal" evidence="3">
    <location>
        <begin position="50"/>
        <end position="186"/>
    </location>
</feature>
<keyword evidence="5" id="KW-1185">Reference proteome</keyword>
<proteinExistence type="predicted"/>
<dbReference type="InterPro" id="IPR041527">
    <property type="entry name" value="YhcG_N"/>
</dbReference>
<gene>
    <name evidence="4" type="ORF">BON30_01775</name>
</gene>
<protein>
    <recommendedName>
        <fullName evidence="6">DUF1016 domain-containing protein</fullName>
    </recommendedName>
</protein>
<sequence>MTKRPSKMPRTVGSKKVAAPLRQSPSTAIEKATPVSGAQIEADVVGLVRDIGAMIDAARKQVSVTANAALMGLYWQIGQRVHTEVLEERRAEYGAQIVSAVGRQLEARYGRGFGEKSLRHMIRFARAFPSAEIVSALRRQLSWSHFKQLIYMEDELKRTFYAEMCRVEGWSTRALAERIDGMLFERTALSKKPEALIRKELSALREKGELSPALVFRDPYMLDFLELADTYSEKDLESAILREIERFLLELGAGFAFVERQKRITLDGDDYYLDLLGIHVAEYLTELPPREVLEERLHRAIEAARNRLVLEVGVDAAFDIAPTRGATPKRKGRKK</sequence>
<dbReference type="PANTHER" id="PTHR30547:SF5">
    <property type="entry name" value="NUCLEASE YHCG-RELATED"/>
    <property type="match status" value="1"/>
</dbReference>